<organism evidence="2 3">
    <name type="scientific">Paratrimastix pyriformis</name>
    <dbReference type="NCBI Taxonomy" id="342808"/>
    <lineage>
        <taxon>Eukaryota</taxon>
        <taxon>Metamonada</taxon>
        <taxon>Preaxostyla</taxon>
        <taxon>Paratrimastigidae</taxon>
        <taxon>Paratrimastix</taxon>
    </lineage>
</organism>
<comment type="caution">
    <text evidence="2">The sequence shown here is derived from an EMBL/GenBank/DDBJ whole genome shotgun (WGS) entry which is preliminary data.</text>
</comment>
<dbReference type="EMBL" id="JAPMOS010000001">
    <property type="protein sequence ID" value="KAJ4463097.1"/>
    <property type="molecule type" value="Genomic_DNA"/>
</dbReference>
<evidence type="ECO:0000256" key="1">
    <source>
        <dbReference type="SAM" id="MobiDB-lite"/>
    </source>
</evidence>
<feature type="region of interest" description="Disordered" evidence="1">
    <location>
        <begin position="203"/>
        <end position="244"/>
    </location>
</feature>
<name>A0ABQ8UZC1_9EUKA</name>
<evidence type="ECO:0000313" key="3">
    <source>
        <dbReference type="Proteomes" id="UP001141327"/>
    </source>
</evidence>
<accession>A0ABQ8UZC1</accession>
<dbReference type="Proteomes" id="UP001141327">
    <property type="component" value="Unassembled WGS sequence"/>
</dbReference>
<sequence>MAEQRTPGPAHPGVPALSINIGDQFIMRRKMSNIAASMGVNEISDDTILAMNLALQSRLKNLLMDCIQLSNIRRQADLEMSLFPYLNRPRKHRTFFRQLPPKNPRIDYNGTPFVEEADEEEEPPAPPAENPPETDRPLYKTMAVQVQQPTVPVPQPPQPGGPPGFLFVGEDECPSDEVAQLPPLGLQQAQEHMLRLAQAARQPAAPHAGGPMAPGGRRLFPANPTAAGAPTSAAGPASSAGGGGASAEVAMVTMRDVLAALELGPHLLMQDAQAALPLRERCLAALCRADSQEQPAAPPAPAPPFP</sequence>
<reference evidence="2" key="1">
    <citation type="journal article" date="2022" name="bioRxiv">
        <title>Genomics of Preaxostyla Flagellates Illuminates Evolutionary Transitions and the Path Towards Mitochondrial Loss.</title>
        <authorList>
            <person name="Novak L.V.F."/>
            <person name="Treitli S.C."/>
            <person name="Pyrih J."/>
            <person name="Halakuc P."/>
            <person name="Pipaliya S.V."/>
            <person name="Vacek V."/>
            <person name="Brzon O."/>
            <person name="Soukal P."/>
            <person name="Eme L."/>
            <person name="Dacks J.B."/>
            <person name="Karnkowska A."/>
            <person name="Elias M."/>
            <person name="Hampl V."/>
        </authorList>
    </citation>
    <scope>NUCLEOTIDE SEQUENCE</scope>
    <source>
        <strain evidence="2">RCP-MX</strain>
    </source>
</reference>
<feature type="compositionally biased region" description="Low complexity" evidence="1">
    <location>
        <begin position="203"/>
        <end position="239"/>
    </location>
</feature>
<proteinExistence type="predicted"/>
<protein>
    <submittedName>
        <fullName evidence="2">Uncharacterized protein</fullName>
    </submittedName>
</protein>
<keyword evidence="3" id="KW-1185">Reference proteome</keyword>
<feature type="region of interest" description="Disordered" evidence="1">
    <location>
        <begin position="115"/>
        <end position="136"/>
    </location>
</feature>
<evidence type="ECO:0000313" key="2">
    <source>
        <dbReference type="EMBL" id="KAJ4463097.1"/>
    </source>
</evidence>
<gene>
    <name evidence="2" type="ORF">PAPYR_362</name>
</gene>